<name>A0AAV5W3F8_9BILA</name>
<feature type="region of interest" description="Disordered" evidence="1">
    <location>
        <begin position="72"/>
        <end position="111"/>
    </location>
</feature>
<dbReference type="EMBL" id="BTSY01000004">
    <property type="protein sequence ID" value="GMT25517.1"/>
    <property type="molecule type" value="Genomic_DNA"/>
</dbReference>
<organism evidence="2 3">
    <name type="scientific">Pristionchus fissidentatus</name>
    <dbReference type="NCBI Taxonomy" id="1538716"/>
    <lineage>
        <taxon>Eukaryota</taxon>
        <taxon>Metazoa</taxon>
        <taxon>Ecdysozoa</taxon>
        <taxon>Nematoda</taxon>
        <taxon>Chromadorea</taxon>
        <taxon>Rhabditida</taxon>
        <taxon>Rhabditina</taxon>
        <taxon>Diplogasteromorpha</taxon>
        <taxon>Diplogasteroidea</taxon>
        <taxon>Neodiplogasteridae</taxon>
        <taxon>Pristionchus</taxon>
    </lineage>
</organism>
<comment type="caution">
    <text evidence="2">The sequence shown here is derived from an EMBL/GenBank/DDBJ whole genome shotgun (WGS) entry which is preliminary data.</text>
</comment>
<evidence type="ECO:0000313" key="2">
    <source>
        <dbReference type="EMBL" id="GMT25517.1"/>
    </source>
</evidence>
<reference evidence="2" key="1">
    <citation type="submission" date="2023-10" db="EMBL/GenBank/DDBJ databases">
        <title>Genome assembly of Pristionchus species.</title>
        <authorList>
            <person name="Yoshida K."/>
            <person name="Sommer R.J."/>
        </authorList>
    </citation>
    <scope>NUCLEOTIDE SEQUENCE</scope>
    <source>
        <strain evidence="2">RS5133</strain>
    </source>
</reference>
<evidence type="ECO:0000313" key="3">
    <source>
        <dbReference type="Proteomes" id="UP001432322"/>
    </source>
</evidence>
<sequence>ADRWDTISLDNTPLIAGVEQSPGTLRRLWITATRRLGCIACIAPPPDTRRGTIRVDSDQTAAALVRLGSKNTSSDYYSDTSILSSSPHSPSTHLDHTFVSDDSGHHDGKETGAHLNQPYRCFLDEILQAKGSLRKVHKTLDQVTKEIISRR</sequence>
<dbReference type="Proteomes" id="UP001432322">
    <property type="component" value="Unassembled WGS sequence"/>
</dbReference>
<proteinExistence type="predicted"/>
<feature type="compositionally biased region" description="Basic and acidic residues" evidence="1">
    <location>
        <begin position="93"/>
        <end position="111"/>
    </location>
</feature>
<dbReference type="AlphaFoldDB" id="A0AAV5W3F8"/>
<protein>
    <submittedName>
        <fullName evidence="2">Uncharacterized protein</fullName>
    </submittedName>
</protein>
<gene>
    <name evidence="2" type="ORF">PFISCL1PPCAC_16814</name>
</gene>
<evidence type="ECO:0000256" key="1">
    <source>
        <dbReference type="SAM" id="MobiDB-lite"/>
    </source>
</evidence>
<feature type="compositionally biased region" description="Low complexity" evidence="1">
    <location>
        <begin position="78"/>
        <end position="92"/>
    </location>
</feature>
<feature type="non-terminal residue" evidence="2">
    <location>
        <position position="1"/>
    </location>
</feature>
<keyword evidence="3" id="KW-1185">Reference proteome</keyword>
<accession>A0AAV5W3F8</accession>